<name>K5CEL7_9BACE</name>
<proteinExistence type="predicted"/>
<dbReference type="OrthoDB" id="9816001at2"/>
<dbReference type="GO" id="GO:0001681">
    <property type="term" value="F:sialate O-acetylesterase activity"/>
    <property type="evidence" value="ECO:0007669"/>
    <property type="project" value="InterPro"/>
</dbReference>
<dbReference type="Pfam" id="PF13472">
    <property type="entry name" value="Lipase_GDSL_2"/>
    <property type="match status" value="1"/>
</dbReference>
<dbReference type="EMBL" id="AGXW01000002">
    <property type="protein sequence ID" value="EKJ91854.1"/>
    <property type="molecule type" value="Genomic_DNA"/>
</dbReference>
<reference evidence="5 6" key="1">
    <citation type="submission" date="2012-02" db="EMBL/GenBank/DDBJ databases">
        <title>The Genome Sequence of Bacteroides finegoldii CL09T03C10.</title>
        <authorList>
            <consortium name="The Broad Institute Genome Sequencing Platform"/>
            <person name="Earl A."/>
            <person name="Ward D."/>
            <person name="Feldgarden M."/>
            <person name="Gevers D."/>
            <person name="Zitomersky N.L."/>
            <person name="Coyne M.J."/>
            <person name="Comstock L.E."/>
            <person name="Young S.K."/>
            <person name="Zeng Q."/>
            <person name="Gargeya S."/>
            <person name="Fitzgerald M."/>
            <person name="Haas B."/>
            <person name="Abouelleil A."/>
            <person name="Alvarado L."/>
            <person name="Arachchi H.M."/>
            <person name="Berlin A."/>
            <person name="Chapman S.B."/>
            <person name="Gearin G."/>
            <person name="Goldberg J."/>
            <person name="Griggs A."/>
            <person name="Gujja S."/>
            <person name="Hansen M."/>
            <person name="Heiman D."/>
            <person name="Howarth C."/>
            <person name="Larimer J."/>
            <person name="Lui A."/>
            <person name="MacDonald P.J.P."/>
            <person name="McCowen C."/>
            <person name="Montmayeur A."/>
            <person name="Murphy C."/>
            <person name="Neiman D."/>
            <person name="Pearson M."/>
            <person name="Priest M."/>
            <person name="Roberts A."/>
            <person name="Saif S."/>
            <person name="Shea T."/>
            <person name="Sisk P."/>
            <person name="Stolte C."/>
            <person name="Sykes S."/>
            <person name="Wortman J."/>
            <person name="Nusbaum C."/>
            <person name="Birren B."/>
        </authorList>
    </citation>
    <scope>NUCLEOTIDE SEQUENCE [LARGE SCALE GENOMIC DNA]</scope>
    <source>
        <strain evidence="5 6">CL09T03C10</strain>
    </source>
</reference>
<dbReference type="InterPro" id="IPR013830">
    <property type="entry name" value="SGNH_hydro"/>
</dbReference>
<sequence>MKKVLVLSLCLFLCWTLSARQQRIKVACIGNSITYGTGLSDRATQSYPVQLQALLGERYEVKNFGKPGATLLKRGHRPYIQQEEYRKALEFAGDIVVIHLGVNDTDPRNWPNYRDCFVTDYLSLIDTFREVNPAVRIIVARMTPIADRHSRFLSGTRDWHGEIQIAIENVARYAGVQLIDFHEPLYPYPFLLPDAVHPTAEGAMIMAKTVYSAITGDYGGLKLSPLYTDNMVLQRDTPLFIHGTANAGEEVIVRINRQQWVTKTAQDGKWSVKLLPLKAGGPYVLTVSTPQRTLKYTNVLAGEVWLCAGQSNMEFMLRQAVTGKQDIPQATDGQLRLYDMKARWRTDAVKWDDSVLDSLNHLQYYKDTEWEVCTPERAARFSAIAYYFGRMLRDSLKVPVGLICNAVGGSPAESWIDRNTLEYHFPAILKDWMRNDFIQDWVRGRAALNISRSKDKLQRHPYEPCYLYESGIRPLAQYPVKGVIWYQGESNAHNYEAHEKLFKLLVGSWRKNWDNESLPFYYVQLSGMARPSWPWFRDSQRRMMSEILNTGMAVSSDYGDSLDVHPRNKKPIGERLARWALNKTYGMCRVLPSGPLFHHADFREGAVYVTFDYGQGLKSADGRPLRTFEVAEVDGVYYPAVAEIVDDILKVYSEQVKQPCYIRYGWQPFTRANLVNEEGLPASTFRAEAPGTFVTPNL</sequence>
<keyword evidence="2" id="KW-0732">Signal</keyword>
<feature type="chain" id="PRO_5003882070" description="Sialate O-acetylesterase" evidence="2">
    <location>
        <begin position="20"/>
        <end position="698"/>
    </location>
</feature>
<dbReference type="PANTHER" id="PTHR22901:SF0">
    <property type="entry name" value="SIALATE O-ACETYLESTERASE"/>
    <property type="match status" value="1"/>
</dbReference>
<dbReference type="AlphaFoldDB" id="K5CEL7"/>
<dbReference type="Gene3D" id="2.60.40.10">
    <property type="entry name" value="Immunoglobulins"/>
    <property type="match status" value="1"/>
</dbReference>
<dbReference type="Pfam" id="PF03629">
    <property type="entry name" value="SASA"/>
    <property type="match status" value="1"/>
</dbReference>
<evidence type="ECO:0000256" key="2">
    <source>
        <dbReference type="SAM" id="SignalP"/>
    </source>
</evidence>
<evidence type="ECO:0008006" key="7">
    <source>
        <dbReference type="Google" id="ProtNLM"/>
    </source>
</evidence>
<evidence type="ECO:0000256" key="1">
    <source>
        <dbReference type="ARBA" id="ARBA00022801"/>
    </source>
</evidence>
<feature type="signal peptide" evidence="2">
    <location>
        <begin position="1"/>
        <end position="19"/>
    </location>
</feature>
<dbReference type="GO" id="GO:0005975">
    <property type="term" value="P:carbohydrate metabolic process"/>
    <property type="evidence" value="ECO:0007669"/>
    <property type="project" value="TreeGrafter"/>
</dbReference>
<protein>
    <recommendedName>
        <fullName evidence="7">Sialate O-acetylesterase</fullName>
    </recommendedName>
</protein>
<dbReference type="InterPro" id="IPR013783">
    <property type="entry name" value="Ig-like_fold"/>
</dbReference>
<dbReference type="SUPFAM" id="SSF52266">
    <property type="entry name" value="SGNH hydrolase"/>
    <property type="match status" value="2"/>
</dbReference>
<dbReference type="RefSeq" id="WP_007759585.1">
    <property type="nucleotide sequence ID" value="NZ_AKBZ01000001.1"/>
</dbReference>
<feature type="domain" description="Sialate O-acetylesterase" evidence="3">
    <location>
        <begin position="477"/>
        <end position="579"/>
    </location>
</feature>
<dbReference type="InterPro" id="IPR039329">
    <property type="entry name" value="SIAE"/>
</dbReference>
<accession>K5CEL7</accession>
<evidence type="ECO:0000259" key="3">
    <source>
        <dbReference type="Pfam" id="PF03629"/>
    </source>
</evidence>
<dbReference type="HOGENOM" id="CLU_015150_3_0_10"/>
<evidence type="ECO:0000259" key="4">
    <source>
        <dbReference type="Pfam" id="PF13472"/>
    </source>
</evidence>
<dbReference type="PANTHER" id="PTHR22901">
    <property type="entry name" value="SIALATE O-ACETYLESTERASE"/>
    <property type="match status" value="1"/>
</dbReference>
<dbReference type="InterPro" id="IPR036514">
    <property type="entry name" value="SGNH_hydro_sf"/>
</dbReference>
<comment type="caution">
    <text evidence="5">The sequence shown here is derived from an EMBL/GenBank/DDBJ whole genome shotgun (WGS) entry which is preliminary data.</text>
</comment>
<keyword evidence="1" id="KW-0378">Hydrolase</keyword>
<feature type="domain" description="SGNH hydrolase-type esterase" evidence="4">
    <location>
        <begin position="28"/>
        <end position="203"/>
    </location>
</feature>
<evidence type="ECO:0000313" key="5">
    <source>
        <dbReference type="EMBL" id="EKJ91854.1"/>
    </source>
</evidence>
<dbReference type="Proteomes" id="UP000007995">
    <property type="component" value="Unassembled WGS sequence"/>
</dbReference>
<dbReference type="Gene3D" id="3.40.50.1110">
    <property type="entry name" value="SGNH hydrolase"/>
    <property type="match status" value="2"/>
</dbReference>
<organism evidence="5 6">
    <name type="scientific">Bacteroides finegoldii CL09T03C10</name>
    <dbReference type="NCBI Taxonomy" id="997888"/>
    <lineage>
        <taxon>Bacteria</taxon>
        <taxon>Pseudomonadati</taxon>
        <taxon>Bacteroidota</taxon>
        <taxon>Bacteroidia</taxon>
        <taxon>Bacteroidales</taxon>
        <taxon>Bacteroidaceae</taxon>
        <taxon>Bacteroides</taxon>
    </lineage>
</organism>
<evidence type="ECO:0000313" key="6">
    <source>
        <dbReference type="Proteomes" id="UP000007995"/>
    </source>
</evidence>
<dbReference type="InterPro" id="IPR005181">
    <property type="entry name" value="SASA"/>
</dbReference>
<gene>
    <name evidence="5" type="ORF">HMPREF1057_00689</name>
</gene>